<dbReference type="VEuPathDB" id="FungiDB:PCH_Pc20g13060"/>
<gene>
    <name evidence="1" type="ORF">Pc20g13060</name>
    <name evidence="1" type="ORF">PCH_Pc20g13060</name>
</gene>
<protein>
    <submittedName>
        <fullName evidence="1">Uncharacterized protein</fullName>
    </submittedName>
</protein>
<proteinExistence type="predicted"/>
<keyword evidence="2" id="KW-1185">Reference proteome</keyword>
<dbReference type="HOGENOM" id="CLU_1366655_0_0_1"/>
<dbReference type="Proteomes" id="UP000000724">
    <property type="component" value="Contig Pc00c20"/>
</dbReference>
<accession>B6HGP4</accession>
<evidence type="ECO:0000313" key="2">
    <source>
        <dbReference type="Proteomes" id="UP000000724"/>
    </source>
</evidence>
<name>B6HGP4_PENRW</name>
<evidence type="ECO:0000313" key="1">
    <source>
        <dbReference type="EMBL" id="CAP86635.1"/>
    </source>
</evidence>
<organism evidence="1 2">
    <name type="scientific">Penicillium rubens (strain ATCC 28089 / DSM 1075 / NRRL 1951 / Wisconsin 54-1255)</name>
    <name type="common">Penicillium chrysogenum</name>
    <dbReference type="NCBI Taxonomy" id="500485"/>
    <lineage>
        <taxon>Eukaryota</taxon>
        <taxon>Fungi</taxon>
        <taxon>Dikarya</taxon>
        <taxon>Ascomycota</taxon>
        <taxon>Pezizomycotina</taxon>
        <taxon>Eurotiomycetes</taxon>
        <taxon>Eurotiomycetidae</taxon>
        <taxon>Eurotiales</taxon>
        <taxon>Aspergillaceae</taxon>
        <taxon>Penicillium</taxon>
        <taxon>Penicillium chrysogenum species complex</taxon>
    </lineage>
</organism>
<sequence>MDLVPARHEVARLLARANGILLSDIYLACQDPELSQTIGYTNISPVQLFAGIGIDPERLYAQAAGSTFPRKAFWRAIHELQVLDSSEWIIETGNTATLVAAPGFWALGPYERRGWVPCWHRLSSVEGIRIPYDKLTTILYRGQELDDVNSCQVPNNVSPLVEYEPFSNPSCTELNPLPVVLMRVADWGKEQHSIIFEIPT</sequence>
<dbReference type="AlphaFoldDB" id="B6HGP4"/>
<dbReference type="EMBL" id="AM920435">
    <property type="protein sequence ID" value="CAP86635.1"/>
    <property type="molecule type" value="Genomic_DNA"/>
</dbReference>
<reference evidence="1 2" key="1">
    <citation type="journal article" date="2008" name="Nat. Biotechnol.">
        <title>Genome sequencing and analysis of the filamentous fungus Penicillium chrysogenum.</title>
        <authorList>
            <person name="van den Berg M.A."/>
            <person name="Albang R."/>
            <person name="Albermann K."/>
            <person name="Badger J.H."/>
            <person name="Daran J.-M."/>
            <person name="Driessen A.J.M."/>
            <person name="Garcia-Estrada C."/>
            <person name="Fedorova N.D."/>
            <person name="Harris D.M."/>
            <person name="Heijne W.H.M."/>
            <person name="Joardar V.S."/>
            <person name="Kiel J.A.K.W."/>
            <person name="Kovalchuk A."/>
            <person name="Martin J.F."/>
            <person name="Nierman W.C."/>
            <person name="Nijland J.G."/>
            <person name="Pronk J.T."/>
            <person name="Roubos J.A."/>
            <person name="van der Klei I.J."/>
            <person name="van Peij N.N.M.E."/>
            <person name="Veenhuis M."/>
            <person name="von Doehren H."/>
            <person name="Wagner C."/>
            <person name="Wortman J.R."/>
            <person name="Bovenberg R.A.L."/>
        </authorList>
    </citation>
    <scope>NUCLEOTIDE SEQUENCE [LARGE SCALE GENOMIC DNA]</scope>
    <source>
        <strain evidence="2">ATCC 28089 / DSM 1075 / NRRL 1951 / Wisconsin 54-1255</strain>
    </source>
</reference>